<evidence type="ECO:0000259" key="17">
    <source>
        <dbReference type="PROSITE" id="PS50894"/>
    </source>
</evidence>
<keyword evidence="10 18" id="KW-0418">Kinase</keyword>
<dbReference type="EMBL" id="AFNT02000023">
    <property type="protein sequence ID" value="ERJ05930.1"/>
    <property type="molecule type" value="Genomic_DNA"/>
</dbReference>
<proteinExistence type="predicted"/>
<reference evidence="18 21" key="3">
    <citation type="journal article" date="2014" name="Environ. Microbiol.">
        <title>Halorhabdus tiamatea: proteogenomics and glycosidase activity measurements identify the first cultivated euryarchaeon from a deep-sea anoxic brine lake as potential polysaccharide degrader.</title>
        <authorList>
            <person name="Werner J."/>
            <person name="Ferrer M."/>
            <person name="Michel G."/>
            <person name="Mann A.J."/>
            <person name="Huang S."/>
            <person name="Juarez S."/>
            <person name="Ciordia S."/>
            <person name="Albar J.P."/>
            <person name="Alcaide M."/>
            <person name="La Cono V."/>
            <person name="Yakimov M.M."/>
            <person name="Antunes A."/>
            <person name="Taborda M."/>
            <person name="Da Costa M.S."/>
            <person name="Amann R.I."/>
            <person name="Gloeckner F.O."/>
            <person name="Golyshina O.V."/>
            <person name="Golyshin P.N."/>
            <person name="Teeling H."/>
        </authorList>
    </citation>
    <scope>NUCLEOTIDE SEQUENCE [LARGE SCALE GENOMIC DNA]</scope>
    <source>
        <strain evidence="21">SARL4B</strain>
        <strain evidence="18">Type strain: SARL4B</strain>
    </source>
</reference>
<comment type="subcellular location">
    <subcellularLocation>
        <location evidence="2">Cytoplasm</location>
    </subcellularLocation>
</comment>
<dbReference type="Gene3D" id="1.20.120.160">
    <property type="entry name" value="HPT domain"/>
    <property type="match status" value="1"/>
</dbReference>
<protein>
    <recommendedName>
        <fullName evidence="4">Chemotaxis protein CheA</fullName>
        <ecNumber evidence="3">2.7.13.3</ecNumber>
    </recommendedName>
</protein>
<dbReference type="SMART" id="SM01231">
    <property type="entry name" value="H-kinase_dim"/>
    <property type="match status" value="1"/>
</dbReference>
<evidence type="ECO:0000256" key="11">
    <source>
        <dbReference type="ARBA" id="ARBA00022840"/>
    </source>
</evidence>
<evidence type="ECO:0000256" key="5">
    <source>
        <dbReference type="ARBA" id="ARBA00022490"/>
    </source>
</evidence>
<dbReference type="OrthoDB" id="293137at2157"/>
<dbReference type="EC" id="2.7.13.3" evidence="3"/>
<name>F7PIW9_9EURY</name>
<keyword evidence="6" id="KW-0145">Chemotaxis</keyword>
<keyword evidence="12" id="KW-0902">Two-component regulatory system</keyword>
<dbReference type="SMART" id="SM00387">
    <property type="entry name" value="HATPase_c"/>
    <property type="match status" value="1"/>
</dbReference>
<dbReference type="PROSITE" id="PS50894">
    <property type="entry name" value="HPT"/>
    <property type="match status" value="1"/>
</dbReference>
<dbReference type="InterPro" id="IPR037052">
    <property type="entry name" value="CheA-like_P2_sf"/>
</dbReference>
<evidence type="ECO:0000256" key="14">
    <source>
        <dbReference type="SAM" id="MobiDB-lite"/>
    </source>
</evidence>
<dbReference type="GO" id="GO:0005524">
    <property type="term" value="F:ATP binding"/>
    <property type="evidence" value="ECO:0007669"/>
    <property type="project" value="UniProtKB-KW"/>
</dbReference>
<dbReference type="STRING" id="1033806.HTIA_0795"/>
<dbReference type="FunFam" id="3.30.565.10:FF:000016">
    <property type="entry name" value="Chemotaxis protein CheA, putative"/>
    <property type="match status" value="1"/>
</dbReference>
<dbReference type="Gene3D" id="2.30.30.40">
    <property type="entry name" value="SH3 Domains"/>
    <property type="match status" value="1"/>
</dbReference>
<reference evidence="19 20" key="1">
    <citation type="journal article" date="2011" name="J. Bacteriol.">
        <title>Genome sequence of Halorhabdus tiamatea, the first archaeon isolated from a deep-sea anoxic brine lake.</title>
        <authorList>
            <person name="Antunes A."/>
            <person name="Alam I."/>
            <person name="Bajic V.B."/>
            <person name="Stingl U."/>
        </authorList>
    </citation>
    <scope>NUCLEOTIDE SEQUENCE [LARGE SCALE GENOMIC DNA]</scope>
    <source>
        <strain evidence="19 20">SARL4B</strain>
    </source>
</reference>
<dbReference type="Pfam" id="PF01627">
    <property type="entry name" value="Hpt"/>
    <property type="match status" value="1"/>
</dbReference>
<feature type="domain" description="CheW-like" evidence="16">
    <location>
        <begin position="542"/>
        <end position="667"/>
    </location>
</feature>
<dbReference type="InterPro" id="IPR051315">
    <property type="entry name" value="Bact_Chemotaxis_CheA"/>
</dbReference>
<evidence type="ECO:0000256" key="7">
    <source>
        <dbReference type="ARBA" id="ARBA00022553"/>
    </source>
</evidence>
<dbReference type="Pfam" id="PF07194">
    <property type="entry name" value="P2"/>
    <property type="match status" value="1"/>
</dbReference>
<dbReference type="PATRIC" id="fig|1033806.12.peg.788"/>
<dbReference type="InterPro" id="IPR004105">
    <property type="entry name" value="CheA-like_dim"/>
</dbReference>
<dbReference type="InterPro" id="IPR036890">
    <property type="entry name" value="HATPase_C_sf"/>
</dbReference>
<dbReference type="InterPro" id="IPR053588">
    <property type="entry name" value="CheA_signal_transducer"/>
</dbReference>
<keyword evidence="11" id="KW-0067">ATP-binding</keyword>
<dbReference type="InterPro" id="IPR003594">
    <property type="entry name" value="HATPase_dom"/>
</dbReference>
<dbReference type="GeneID" id="23797870"/>
<dbReference type="GO" id="GO:0006935">
    <property type="term" value="P:chemotaxis"/>
    <property type="evidence" value="ECO:0007669"/>
    <property type="project" value="UniProtKB-KW"/>
</dbReference>
<dbReference type="SUPFAM" id="SSF47226">
    <property type="entry name" value="Histidine-containing phosphotransfer domain, HPT domain"/>
    <property type="match status" value="1"/>
</dbReference>
<dbReference type="CDD" id="cd16916">
    <property type="entry name" value="HATPase_CheA-like"/>
    <property type="match status" value="1"/>
</dbReference>
<dbReference type="SUPFAM" id="SSF50341">
    <property type="entry name" value="CheW-like"/>
    <property type="match status" value="1"/>
</dbReference>
<feature type="region of interest" description="Disordered" evidence="14">
    <location>
        <begin position="125"/>
        <end position="177"/>
    </location>
</feature>
<dbReference type="SMART" id="SM00260">
    <property type="entry name" value="CheW"/>
    <property type="match status" value="1"/>
</dbReference>
<evidence type="ECO:0000256" key="6">
    <source>
        <dbReference type="ARBA" id="ARBA00022500"/>
    </source>
</evidence>
<evidence type="ECO:0000256" key="9">
    <source>
        <dbReference type="ARBA" id="ARBA00022741"/>
    </source>
</evidence>
<dbReference type="AlphaFoldDB" id="F7PIW9"/>
<dbReference type="InterPro" id="IPR002545">
    <property type="entry name" value="CheW-lke_dom"/>
</dbReference>
<dbReference type="Pfam" id="PF01584">
    <property type="entry name" value="CheW"/>
    <property type="match status" value="1"/>
</dbReference>
<dbReference type="Gene3D" id="3.30.565.10">
    <property type="entry name" value="Histidine kinase-like ATPase, C-terminal domain"/>
    <property type="match status" value="1"/>
</dbReference>
<dbReference type="PANTHER" id="PTHR43395">
    <property type="entry name" value="SENSOR HISTIDINE KINASE CHEA"/>
    <property type="match status" value="1"/>
</dbReference>
<evidence type="ECO:0000256" key="8">
    <source>
        <dbReference type="ARBA" id="ARBA00022679"/>
    </source>
</evidence>
<dbReference type="SMART" id="SM00073">
    <property type="entry name" value="HPT"/>
    <property type="match status" value="1"/>
</dbReference>
<dbReference type="RefSeq" id="WP_008525629.1">
    <property type="nucleotide sequence ID" value="NC_021921.1"/>
</dbReference>
<evidence type="ECO:0000313" key="18">
    <source>
        <dbReference type="EMBL" id="CCQ32935.1"/>
    </source>
</evidence>
<dbReference type="Pfam" id="PF02895">
    <property type="entry name" value="H-kinase_dim"/>
    <property type="match status" value="1"/>
</dbReference>
<dbReference type="CDD" id="cd00731">
    <property type="entry name" value="CheA_reg"/>
    <property type="match status" value="1"/>
</dbReference>
<evidence type="ECO:0000256" key="1">
    <source>
        <dbReference type="ARBA" id="ARBA00000085"/>
    </source>
</evidence>
<reference evidence="19 20" key="2">
    <citation type="journal article" date="2013" name="PLoS ONE">
        <title>INDIGO - INtegrated Data Warehouse of MIcrobial GenOmes with Examples from the Red Sea Extremophiles.</title>
        <authorList>
            <person name="Alam I."/>
            <person name="Antunes A."/>
            <person name="Kamau A.A."/>
            <person name="Ba Alawi W."/>
            <person name="Kalkatawi M."/>
            <person name="Stingl U."/>
            <person name="Bajic V.B."/>
        </authorList>
    </citation>
    <scope>NUCLEOTIDE SEQUENCE [LARGE SCALE GENOMIC DNA]</scope>
    <source>
        <strain evidence="19 20">SARL4B</strain>
    </source>
</reference>
<dbReference type="InterPro" id="IPR035891">
    <property type="entry name" value="CheY-binding_CheA"/>
</dbReference>
<feature type="compositionally biased region" description="Acidic residues" evidence="14">
    <location>
        <begin position="146"/>
        <end position="156"/>
    </location>
</feature>
<dbReference type="KEGG" id="hti:HTIA_0795"/>
<dbReference type="SUPFAM" id="SSF55874">
    <property type="entry name" value="ATPase domain of HSP90 chaperone/DNA topoisomerase II/histidine kinase"/>
    <property type="match status" value="1"/>
</dbReference>
<dbReference type="SUPFAM" id="SSF47384">
    <property type="entry name" value="Homodimeric domain of signal transducing histidine kinase"/>
    <property type="match status" value="1"/>
</dbReference>
<evidence type="ECO:0000256" key="4">
    <source>
        <dbReference type="ARBA" id="ARBA00021495"/>
    </source>
</evidence>
<evidence type="ECO:0000313" key="19">
    <source>
        <dbReference type="EMBL" id="ERJ05930.1"/>
    </source>
</evidence>
<keyword evidence="7 13" id="KW-0597">Phosphoprotein</keyword>
<dbReference type="InterPro" id="IPR010808">
    <property type="entry name" value="CheA_P2-bd"/>
</dbReference>
<dbReference type="InterPro" id="IPR004358">
    <property type="entry name" value="Sig_transdc_His_kin-like_C"/>
</dbReference>
<evidence type="ECO:0000313" key="21">
    <source>
        <dbReference type="Proteomes" id="UP000015381"/>
    </source>
</evidence>
<feature type="modified residue" description="Phosphohistidine" evidence="13">
    <location>
        <position position="45"/>
    </location>
</feature>
<evidence type="ECO:0000256" key="13">
    <source>
        <dbReference type="PROSITE-ProRule" id="PRU00110"/>
    </source>
</evidence>
<keyword evidence="5" id="KW-0963">Cytoplasm</keyword>
<feature type="domain" description="HPt" evidence="17">
    <location>
        <begin position="1"/>
        <end position="102"/>
    </location>
</feature>
<keyword evidence="8 19" id="KW-0808">Transferase</keyword>
<dbReference type="GO" id="GO:0000155">
    <property type="term" value="F:phosphorelay sensor kinase activity"/>
    <property type="evidence" value="ECO:0007669"/>
    <property type="project" value="InterPro"/>
</dbReference>
<keyword evidence="21" id="KW-1185">Reference proteome</keyword>
<feature type="region of interest" description="Disordered" evidence="14">
    <location>
        <begin position="266"/>
        <end position="290"/>
    </location>
</feature>
<dbReference type="Gene3D" id="3.30.70.1110">
    <property type="entry name" value="Histidine kinase CheA-like, P2 response regulator-binding domain"/>
    <property type="match status" value="1"/>
</dbReference>
<dbReference type="PRINTS" id="PR00344">
    <property type="entry name" value="BCTRLSENSOR"/>
</dbReference>
<evidence type="ECO:0000259" key="15">
    <source>
        <dbReference type="PROSITE" id="PS50109"/>
    </source>
</evidence>
<feature type="compositionally biased region" description="Low complexity" evidence="14">
    <location>
        <begin position="128"/>
        <end position="145"/>
    </location>
</feature>
<sequence length="667" mass="71510">MDDQYLDAFIRESEEAITELNNSLLELESDPSNQGAMDSIFRTAHTLKGNFGAMGFDDASDLAHAIEDLLDAIRQGEMEVTPEIMDLVFAGVDEIEAIVSEVEAHGESTADTTERVEEIRAVMEDGPDGASGSAAENGSSGSAADADSDGPGDDSTDSGSIDVEPILDRVDVPSPAEGSVTLSEIDIGDGNMQGVDAMLALDAIEDTLDVVATDPTPAEIEDGEFEDTFAVFAAADESTVTPALDDVGPVESSTVQDVTAAVAAAESTDTADASADNGSSTSSAAETSVDEIKSVRVDVDQLDDLHGLVEQLVTSRIKLRRAAEQENVDSTGETLNELDKITASLQNTVMDMRLIPLRKVVGKFPRLVRDLSRDLGKEIDFTIEGEDIELDRTILTEISDPLMHILRNAVDHGIEPPEERERKGKPREGSIELRARRERDHVVIAVEDDGAGLDVEAIREQALEQDIRSAEELDRMDDSAIYDLTFHPGFSTAEEVTDTSGRGVGMDVVHETVSQLDGSVNVESTPGEGTTVSLRLPVTMAIVKVLFIQVGDEQYGIPIKNVDEITAATEAREINGDEVIKHNDEIYPVIHLDEAFDVPGETKNGEGMLIRVRESERKVALHCDEVNSQEEVVVKPLEGLLSGTPGLSGTAVIGDGNIVHILDVVTL</sequence>
<dbReference type="EMBL" id="HF571520">
    <property type="protein sequence ID" value="CCQ32935.1"/>
    <property type="molecule type" value="Genomic_DNA"/>
</dbReference>
<dbReference type="Pfam" id="PF02518">
    <property type="entry name" value="HATPase_c"/>
    <property type="match status" value="1"/>
</dbReference>
<dbReference type="InterPro" id="IPR036097">
    <property type="entry name" value="HisK_dim/P_sf"/>
</dbReference>
<dbReference type="InterPro" id="IPR036641">
    <property type="entry name" value="HPT_dom_sf"/>
</dbReference>
<evidence type="ECO:0000256" key="2">
    <source>
        <dbReference type="ARBA" id="ARBA00004496"/>
    </source>
</evidence>
<evidence type="ECO:0000256" key="12">
    <source>
        <dbReference type="ARBA" id="ARBA00023012"/>
    </source>
</evidence>
<dbReference type="GO" id="GO:0005737">
    <property type="term" value="C:cytoplasm"/>
    <property type="evidence" value="ECO:0007669"/>
    <property type="project" value="UniProtKB-SubCell"/>
</dbReference>
<keyword evidence="9" id="KW-0547">Nucleotide-binding</keyword>
<dbReference type="PROSITE" id="PS50109">
    <property type="entry name" value="HIS_KIN"/>
    <property type="match status" value="1"/>
</dbReference>
<dbReference type="NCBIfam" id="NF041336">
    <property type="entry name" value="CheA_Halo"/>
    <property type="match status" value="1"/>
</dbReference>
<dbReference type="InterPro" id="IPR005467">
    <property type="entry name" value="His_kinase_dom"/>
</dbReference>
<gene>
    <name evidence="19" type="primary">cheA</name>
    <name evidence="19" type="ORF">HLRTI_002082</name>
    <name evidence="18" type="ORF">HTIA_0795</name>
</gene>
<dbReference type="PROSITE" id="PS50851">
    <property type="entry name" value="CHEW"/>
    <property type="match status" value="1"/>
</dbReference>
<dbReference type="InterPro" id="IPR037006">
    <property type="entry name" value="CheA-like_homodim_sf"/>
</dbReference>
<feature type="compositionally biased region" description="Low complexity" evidence="14">
    <location>
        <begin position="266"/>
        <end position="285"/>
    </location>
</feature>
<comment type="catalytic activity">
    <reaction evidence="1">
        <text>ATP + protein L-histidine = ADP + protein N-phospho-L-histidine.</text>
        <dbReference type="EC" id="2.7.13.3"/>
    </reaction>
</comment>
<accession>F7PIW9</accession>
<dbReference type="eggNOG" id="arCOG04403">
    <property type="taxonomic scope" value="Archaea"/>
</dbReference>
<organism evidence="19 20">
    <name type="scientific">Halorhabdus tiamatea SARL4B</name>
    <dbReference type="NCBI Taxonomy" id="1033806"/>
    <lineage>
        <taxon>Archaea</taxon>
        <taxon>Methanobacteriati</taxon>
        <taxon>Methanobacteriota</taxon>
        <taxon>Stenosarchaea group</taxon>
        <taxon>Halobacteria</taxon>
        <taxon>Halobacteriales</taxon>
        <taxon>Haloarculaceae</taxon>
        <taxon>Halorhabdus</taxon>
    </lineage>
</organism>
<dbReference type="InterPro" id="IPR008207">
    <property type="entry name" value="Sig_transdc_His_kin_Hpt_dom"/>
</dbReference>
<dbReference type="HOGENOM" id="CLU_000650_3_6_2"/>
<evidence type="ECO:0000313" key="20">
    <source>
        <dbReference type="Proteomes" id="UP000003861"/>
    </source>
</evidence>
<feature type="domain" description="Histidine kinase" evidence="15">
    <location>
        <begin position="333"/>
        <end position="540"/>
    </location>
</feature>
<evidence type="ECO:0000256" key="10">
    <source>
        <dbReference type="ARBA" id="ARBA00022777"/>
    </source>
</evidence>
<dbReference type="Proteomes" id="UP000015381">
    <property type="component" value="Chromosome I"/>
</dbReference>
<dbReference type="Proteomes" id="UP000003861">
    <property type="component" value="Unassembled WGS sequence"/>
</dbReference>
<dbReference type="SUPFAM" id="SSF55052">
    <property type="entry name" value="CheY-binding domain of CheA"/>
    <property type="match status" value="1"/>
</dbReference>
<evidence type="ECO:0000259" key="16">
    <source>
        <dbReference type="PROSITE" id="PS50851"/>
    </source>
</evidence>
<dbReference type="CDD" id="cd00088">
    <property type="entry name" value="HPT"/>
    <property type="match status" value="1"/>
</dbReference>
<dbReference type="PANTHER" id="PTHR43395:SF10">
    <property type="entry name" value="CHEMOTAXIS PROTEIN CHEA"/>
    <property type="match status" value="1"/>
</dbReference>
<dbReference type="Gene3D" id="1.10.287.560">
    <property type="entry name" value="Histidine kinase CheA-like, homodimeric domain"/>
    <property type="match status" value="1"/>
</dbReference>
<dbReference type="InterPro" id="IPR036061">
    <property type="entry name" value="CheW-like_dom_sf"/>
</dbReference>
<evidence type="ECO:0000256" key="3">
    <source>
        <dbReference type="ARBA" id="ARBA00012438"/>
    </source>
</evidence>